<evidence type="ECO:0000313" key="2">
    <source>
        <dbReference type="EMBL" id="EXL64794.1"/>
    </source>
</evidence>
<sequence length="71" mass="7585">MASSTVPSTTYTPYSISSAAARASTLTTAQSAPGNLSSYTRREGRYRRTSTARSRSSRRSGNYSSSPNSLI</sequence>
<dbReference type="AlphaFoldDB" id="X0HUI1"/>
<accession>X0HUI1</accession>
<dbReference type="HOGENOM" id="CLU_2740124_0_0_1"/>
<evidence type="ECO:0000256" key="1">
    <source>
        <dbReference type="SAM" id="MobiDB-lite"/>
    </source>
</evidence>
<organism evidence="2">
    <name type="scientific">Fusarium oxysporum f. sp. conglutinans race 2 54008</name>
    <dbReference type="NCBI Taxonomy" id="1089457"/>
    <lineage>
        <taxon>Eukaryota</taxon>
        <taxon>Fungi</taxon>
        <taxon>Dikarya</taxon>
        <taxon>Ascomycota</taxon>
        <taxon>Pezizomycotina</taxon>
        <taxon>Sordariomycetes</taxon>
        <taxon>Hypocreomycetidae</taxon>
        <taxon>Hypocreales</taxon>
        <taxon>Nectriaceae</taxon>
        <taxon>Fusarium</taxon>
        <taxon>Fusarium oxysporum species complex</taxon>
    </lineage>
</organism>
<reference evidence="2" key="2">
    <citation type="submission" date="2014-03" db="EMBL/GenBank/DDBJ databases">
        <title>The Genome Annotation of Fusarium oxysporum PHW808.</title>
        <authorList>
            <consortium name="The Broad Institute Genomics Platform"/>
            <person name="Ma L.-J."/>
            <person name="Corby-Kistler H."/>
            <person name="Broz K."/>
            <person name="Gale L.R."/>
            <person name="Jonkers W."/>
            <person name="O'Donnell K."/>
            <person name="Ploetz R."/>
            <person name="Steinberg C."/>
            <person name="Schwartz D.C."/>
            <person name="VanEtten H."/>
            <person name="Zhou S."/>
            <person name="Young S.K."/>
            <person name="Zeng Q."/>
            <person name="Gargeya S."/>
            <person name="Fitzgerald M."/>
            <person name="Abouelleil A."/>
            <person name="Alvarado L."/>
            <person name="Chapman S.B."/>
            <person name="Gainer-Dewar J."/>
            <person name="Goldberg J."/>
            <person name="Griggs A."/>
            <person name="Gujja S."/>
            <person name="Hansen M."/>
            <person name="Howarth C."/>
            <person name="Imamovic A."/>
            <person name="Ireland A."/>
            <person name="Larimer J."/>
            <person name="McCowan C."/>
            <person name="Murphy C."/>
            <person name="Pearson M."/>
            <person name="Poon T.W."/>
            <person name="Priest M."/>
            <person name="Roberts A."/>
            <person name="Saif S."/>
            <person name="Shea T."/>
            <person name="Sykes S."/>
            <person name="Wortman J."/>
            <person name="Nusbaum C."/>
            <person name="Birren B."/>
        </authorList>
    </citation>
    <scope>NUCLEOTIDE SEQUENCE</scope>
    <source>
        <strain evidence="2">54008</strain>
    </source>
</reference>
<feature type="compositionally biased region" description="Low complexity" evidence="1">
    <location>
        <begin position="59"/>
        <end position="71"/>
    </location>
</feature>
<protein>
    <submittedName>
        <fullName evidence="2">Uncharacterized protein</fullName>
    </submittedName>
</protein>
<feature type="region of interest" description="Disordered" evidence="1">
    <location>
        <begin position="26"/>
        <end position="71"/>
    </location>
</feature>
<gene>
    <name evidence="2" type="ORF">FOPG_18957</name>
</gene>
<name>X0HUI1_FUSOX</name>
<feature type="compositionally biased region" description="Basic residues" evidence="1">
    <location>
        <begin position="44"/>
        <end position="58"/>
    </location>
</feature>
<dbReference type="Proteomes" id="UP000030676">
    <property type="component" value="Unassembled WGS sequence"/>
</dbReference>
<reference evidence="2" key="1">
    <citation type="submission" date="2011-11" db="EMBL/GenBank/DDBJ databases">
        <title>The Genome Sequence of Fusarium oxysporum PHW808.</title>
        <authorList>
            <consortium name="The Broad Institute Genome Sequencing Platform"/>
            <person name="Ma L.-J."/>
            <person name="Gale L.R."/>
            <person name="Schwartz D.C."/>
            <person name="Zhou S."/>
            <person name="Corby-Kistler H."/>
            <person name="Young S.K."/>
            <person name="Zeng Q."/>
            <person name="Gargeya S."/>
            <person name="Fitzgerald M."/>
            <person name="Haas B."/>
            <person name="Abouelleil A."/>
            <person name="Alvarado L."/>
            <person name="Arachchi H.M."/>
            <person name="Berlin A."/>
            <person name="Brown A."/>
            <person name="Chapman S.B."/>
            <person name="Chen Z."/>
            <person name="Dunbar C."/>
            <person name="Freedman E."/>
            <person name="Gearin G."/>
            <person name="Goldberg J."/>
            <person name="Griggs A."/>
            <person name="Gujja S."/>
            <person name="Heiman D."/>
            <person name="Howarth C."/>
            <person name="Larson L."/>
            <person name="Lui A."/>
            <person name="MacDonald P.J.P."/>
            <person name="Montmayeur A."/>
            <person name="Murphy C."/>
            <person name="Neiman D."/>
            <person name="Pearson M."/>
            <person name="Priest M."/>
            <person name="Roberts A."/>
            <person name="Saif S."/>
            <person name="Shea T."/>
            <person name="Shenoy N."/>
            <person name="Sisk P."/>
            <person name="Stolte C."/>
            <person name="Sykes S."/>
            <person name="Wortman J."/>
            <person name="Nusbaum C."/>
            <person name="Birren B."/>
        </authorList>
    </citation>
    <scope>NUCLEOTIDE SEQUENCE [LARGE SCALE GENOMIC DNA]</scope>
    <source>
        <strain evidence="2">54008</strain>
    </source>
</reference>
<dbReference type="EMBL" id="KK033892">
    <property type="protein sequence ID" value="EXL64794.1"/>
    <property type="molecule type" value="Genomic_DNA"/>
</dbReference>
<proteinExistence type="predicted"/>